<protein>
    <submittedName>
        <fullName evidence="1">Uncharacterized protein</fullName>
    </submittedName>
</protein>
<dbReference type="Proteomes" id="UP000225451">
    <property type="component" value="Segment"/>
</dbReference>
<keyword evidence="2" id="KW-1185">Reference proteome</keyword>
<reference evidence="2" key="1">
    <citation type="submission" date="2016-11" db="EMBL/GenBank/DDBJ databases">
        <authorList>
            <person name="Shneider M.M."/>
            <person name="Miroshnikov K.A."/>
            <person name="Korzhenkov A.A."/>
            <person name="Samarov N.I."/>
            <person name="Toshchakov S.V."/>
            <person name="Leiman P.G."/>
        </authorList>
    </citation>
    <scope>NUCLEOTIDE SEQUENCE [LARGE SCALE GENOMIC DNA]</scope>
</reference>
<gene>
    <name evidence="1" type="ORF">Zigelbrucke_155</name>
</gene>
<proteinExistence type="predicted"/>
<evidence type="ECO:0000313" key="1">
    <source>
        <dbReference type="EMBL" id="APD19595.1"/>
    </source>
</evidence>
<sequence length="104" mass="12073">MKISAILKNNLKFYKNNSFMCGLVTDYGGISCCESMKAKEFIQGLLGRYATLHAKLMKEVPGYERAVYDDELESEYSFFVSDRAYQMRCLWWETVIAQLEEQGK</sequence>
<accession>A0A1J0MEI1</accession>
<name>A0A1J0MEI1_9CAUD</name>
<organism evidence="1 2">
    <name type="scientific">Pseudomonas phage Zigelbrucke</name>
    <dbReference type="NCBI Taxonomy" id="1916099"/>
    <lineage>
        <taxon>Viruses</taxon>
        <taxon>Duplodnaviria</taxon>
        <taxon>Heunggongvirae</taxon>
        <taxon>Uroviricota</taxon>
        <taxon>Caudoviricetes</taxon>
        <taxon>Vandenendeviridae</taxon>
        <taxon>Skurskavirinae</taxon>
        <taxon>Pakpunavirus</taxon>
        <taxon>Pakpunavirus zigelbrucke</taxon>
    </lineage>
</organism>
<dbReference type="EMBL" id="KY073228">
    <property type="protein sequence ID" value="APD19595.1"/>
    <property type="molecule type" value="Genomic_DNA"/>
</dbReference>
<evidence type="ECO:0000313" key="2">
    <source>
        <dbReference type="Proteomes" id="UP000225451"/>
    </source>
</evidence>